<evidence type="ECO:0000313" key="3">
    <source>
        <dbReference type="EMBL" id="BAD42367.1"/>
    </source>
</evidence>
<dbReference type="Gene3D" id="4.10.490.20">
    <property type="match status" value="1"/>
</dbReference>
<organism evidence="3">
    <name type="scientific">Magnetospirillum sp. TS-6</name>
    <dbReference type="NCBI Taxonomy" id="267349"/>
    <lineage>
        <taxon>Bacteria</taxon>
        <taxon>Pseudomonadati</taxon>
        <taxon>Pseudomonadota</taxon>
        <taxon>Alphaproteobacteria</taxon>
        <taxon>Rhodospirillales</taxon>
        <taxon>Rhodospirillaceae</taxon>
        <taxon>Magnetospirillum</taxon>
    </lineage>
</organism>
<dbReference type="InterPro" id="IPR053760">
    <property type="entry name" value="BSS-like_sf"/>
</dbReference>
<name>I7GF29_9PROT</name>
<feature type="domain" description="Benzylsuccinate synthase beta subunit" evidence="2">
    <location>
        <begin position="20"/>
        <end position="85"/>
    </location>
</feature>
<gene>
    <name evidence="3" type="primary">bssB</name>
</gene>
<dbReference type="InterPro" id="IPR040565">
    <property type="entry name" value="BssB_TutG"/>
</dbReference>
<proteinExistence type="predicted"/>
<dbReference type="AlphaFoldDB" id="I7GF29"/>
<feature type="region of interest" description="Disordered" evidence="1">
    <location>
        <begin position="1"/>
        <end position="34"/>
    </location>
</feature>
<evidence type="ECO:0000259" key="2">
    <source>
        <dbReference type="Pfam" id="PF18512"/>
    </source>
</evidence>
<dbReference type="Pfam" id="PF18512">
    <property type="entry name" value="BssB_TutG"/>
    <property type="match status" value="1"/>
</dbReference>
<sequence length="85" mass="9517">MTMTQASTSAPANAQPAVQMHREEGTSRPCSICKWQTPDPTDPIRGQCTVNRHANGGVWKRWIRDALNTTCGRHEEGKLSFRDHV</sequence>
<feature type="compositionally biased region" description="Polar residues" evidence="1">
    <location>
        <begin position="1"/>
        <end position="12"/>
    </location>
</feature>
<dbReference type="EMBL" id="AB167725">
    <property type="protein sequence ID" value="BAD42367.1"/>
    <property type="molecule type" value="Genomic_DNA"/>
</dbReference>
<reference evidence="3" key="1">
    <citation type="journal article" date="2005" name="Biosci. Biotechnol. Biochem.">
        <title>Anaerobic degradation of aromatic compounds by magnetospirillum strains: isolation and degradation genes.</title>
        <authorList>
            <person name="Shinoda Y."/>
            <person name="Akagi J."/>
            <person name="Uchihashi Y."/>
            <person name="Hiraishi A."/>
            <person name="Yukawa H."/>
            <person name="Yurimoto H."/>
            <person name="Sakai Y."/>
            <person name="Kato N."/>
        </authorList>
    </citation>
    <scope>NUCLEOTIDE SEQUENCE</scope>
    <source>
        <strain evidence="3">TS-6</strain>
    </source>
</reference>
<evidence type="ECO:0000256" key="1">
    <source>
        <dbReference type="SAM" id="MobiDB-lite"/>
    </source>
</evidence>
<accession>I7GF29</accession>
<protein>
    <submittedName>
        <fullName evidence="3">Putative benzylsuccinate synthase beta subunit</fullName>
    </submittedName>
</protein>